<accession>A0A1G7PBW0</accession>
<protein>
    <recommendedName>
        <fullName evidence="4">Integral membrane protein</fullName>
    </recommendedName>
</protein>
<organism evidence="2 3">
    <name type="scientific">Klenkia brasiliensis</name>
    <dbReference type="NCBI Taxonomy" id="333142"/>
    <lineage>
        <taxon>Bacteria</taxon>
        <taxon>Bacillati</taxon>
        <taxon>Actinomycetota</taxon>
        <taxon>Actinomycetes</taxon>
        <taxon>Geodermatophilales</taxon>
        <taxon>Geodermatophilaceae</taxon>
        <taxon>Klenkia</taxon>
    </lineage>
</organism>
<evidence type="ECO:0000313" key="2">
    <source>
        <dbReference type="EMBL" id="SDF83816.1"/>
    </source>
</evidence>
<keyword evidence="1" id="KW-0472">Membrane</keyword>
<sequence length="133" mass="13676">MTRATAASGTTAPTAVVRVLQVATVLTALGVLFQFVTAGQLFPRGGPEELHAAGALALHVFSGIGALAAIVLWRQGRARVGLAVLAVVVFLATIAQAAVGGRDTLWVHIPGAMVLTAGVIWLLVTVLRPLPRP</sequence>
<keyword evidence="1" id="KW-0812">Transmembrane</keyword>
<dbReference type="EMBL" id="FNCF01000002">
    <property type="protein sequence ID" value="SDF83816.1"/>
    <property type="molecule type" value="Genomic_DNA"/>
</dbReference>
<keyword evidence="3" id="KW-1185">Reference proteome</keyword>
<name>A0A1G7PBW0_9ACTN</name>
<evidence type="ECO:0008006" key="4">
    <source>
        <dbReference type="Google" id="ProtNLM"/>
    </source>
</evidence>
<dbReference type="Proteomes" id="UP000198863">
    <property type="component" value="Unassembled WGS sequence"/>
</dbReference>
<feature type="transmembrane region" description="Helical" evidence="1">
    <location>
        <begin position="80"/>
        <end position="99"/>
    </location>
</feature>
<dbReference type="AlphaFoldDB" id="A0A1G7PBW0"/>
<evidence type="ECO:0000256" key="1">
    <source>
        <dbReference type="SAM" id="Phobius"/>
    </source>
</evidence>
<gene>
    <name evidence="2" type="ORF">SAMN05660324_1031</name>
</gene>
<dbReference type="OrthoDB" id="5196101at2"/>
<evidence type="ECO:0000313" key="3">
    <source>
        <dbReference type="Proteomes" id="UP000198863"/>
    </source>
</evidence>
<feature type="transmembrane region" description="Helical" evidence="1">
    <location>
        <begin position="105"/>
        <end position="127"/>
    </location>
</feature>
<proteinExistence type="predicted"/>
<keyword evidence="1" id="KW-1133">Transmembrane helix</keyword>
<reference evidence="3" key="1">
    <citation type="submission" date="2016-10" db="EMBL/GenBank/DDBJ databases">
        <authorList>
            <person name="Varghese N."/>
            <person name="Submissions S."/>
        </authorList>
    </citation>
    <scope>NUCLEOTIDE SEQUENCE [LARGE SCALE GENOMIC DNA]</scope>
    <source>
        <strain evidence="3">DSM 44526</strain>
    </source>
</reference>
<feature type="transmembrane region" description="Helical" evidence="1">
    <location>
        <begin position="12"/>
        <end position="33"/>
    </location>
</feature>
<dbReference type="RefSeq" id="WP_091059562.1">
    <property type="nucleotide sequence ID" value="NZ_FNCF01000002.1"/>
</dbReference>
<feature type="transmembrane region" description="Helical" evidence="1">
    <location>
        <begin position="53"/>
        <end position="73"/>
    </location>
</feature>